<gene>
    <name evidence="2" type="ORF">LITE_LOCUS32859</name>
</gene>
<name>A0AAV0NDL3_9ROSI</name>
<comment type="caution">
    <text evidence="2">The sequence shown here is derived from an EMBL/GenBank/DDBJ whole genome shotgun (WGS) entry which is preliminary data.</text>
</comment>
<feature type="region of interest" description="Disordered" evidence="1">
    <location>
        <begin position="29"/>
        <end position="48"/>
    </location>
</feature>
<feature type="non-terminal residue" evidence="2">
    <location>
        <position position="48"/>
    </location>
</feature>
<dbReference type="EMBL" id="CAMGYJ010000008">
    <property type="protein sequence ID" value="CAI0456697.1"/>
    <property type="molecule type" value="Genomic_DNA"/>
</dbReference>
<evidence type="ECO:0000313" key="3">
    <source>
        <dbReference type="Proteomes" id="UP001154282"/>
    </source>
</evidence>
<dbReference type="AlphaFoldDB" id="A0AAV0NDL3"/>
<evidence type="ECO:0000256" key="1">
    <source>
        <dbReference type="SAM" id="MobiDB-lite"/>
    </source>
</evidence>
<proteinExistence type="predicted"/>
<organism evidence="2 3">
    <name type="scientific">Linum tenue</name>
    <dbReference type="NCBI Taxonomy" id="586396"/>
    <lineage>
        <taxon>Eukaryota</taxon>
        <taxon>Viridiplantae</taxon>
        <taxon>Streptophyta</taxon>
        <taxon>Embryophyta</taxon>
        <taxon>Tracheophyta</taxon>
        <taxon>Spermatophyta</taxon>
        <taxon>Magnoliopsida</taxon>
        <taxon>eudicotyledons</taxon>
        <taxon>Gunneridae</taxon>
        <taxon>Pentapetalae</taxon>
        <taxon>rosids</taxon>
        <taxon>fabids</taxon>
        <taxon>Malpighiales</taxon>
        <taxon>Linaceae</taxon>
        <taxon>Linum</taxon>
    </lineage>
</organism>
<reference evidence="2" key="1">
    <citation type="submission" date="2022-08" db="EMBL/GenBank/DDBJ databases">
        <authorList>
            <person name="Gutierrez-Valencia J."/>
        </authorList>
    </citation>
    <scope>NUCLEOTIDE SEQUENCE</scope>
</reference>
<protein>
    <submittedName>
        <fullName evidence="2">Uncharacterized protein</fullName>
    </submittedName>
</protein>
<accession>A0AAV0NDL3</accession>
<sequence>MIKSPHLAHSGSSFTFYLLSSKHKLQQLEHHSSPKKKIFGEMGRKFRK</sequence>
<keyword evidence="3" id="KW-1185">Reference proteome</keyword>
<evidence type="ECO:0000313" key="2">
    <source>
        <dbReference type="EMBL" id="CAI0456697.1"/>
    </source>
</evidence>
<dbReference type="Proteomes" id="UP001154282">
    <property type="component" value="Unassembled WGS sequence"/>
</dbReference>